<protein>
    <submittedName>
        <fullName evidence="2">Uncharacterized protein</fullName>
    </submittedName>
</protein>
<organism evidence="2 3">
    <name type="scientific">Algoriphagus locisalis</name>
    <dbReference type="NCBI Taxonomy" id="305507"/>
    <lineage>
        <taxon>Bacteria</taxon>
        <taxon>Pseudomonadati</taxon>
        <taxon>Bacteroidota</taxon>
        <taxon>Cytophagia</taxon>
        <taxon>Cytophagales</taxon>
        <taxon>Cyclobacteriaceae</taxon>
        <taxon>Algoriphagus</taxon>
    </lineage>
</organism>
<dbReference type="STRING" id="305507.SAMN04489724_1773"/>
<sequence>MIRYLQLLILLLFSGSTFSQTVYVDPAVSAATAAHALVIDSQLEATNERLTLIERGQLAITGNLTIVNTMQDKIYKGLSEVSSILTNLSNVKEIARMATAISGDLNDVMELAGENPALLLFAERNATMFQQRATSLALEVSSFVLKGGENNLMDAGERSKLINQILNEMVILRSYTYGMYRSMYFAQMKGVFKALNPFQGYINLDIQLAQDIARKAKTLQP</sequence>
<dbReference type="EMBL" id="FPBF01000002">
    <property type="protein sequence ID" value="SFT71445.1"/>
    <property type="molecule type" value="Genomic_DNA"/>
</dbReference>
<keyword evidence="3" id="KW-1185">Reference proteome</keyword>
<dbReference type="Proteomes" id="UP000199673">
    <property type="component" value="Unassembled WGS sequence"/>
</dbReference>
<feature type="signal peptide" evidence="1">
    <location>
        <begin position="1"/>
        <end position="19"/>
    </location>
</feature>
<evidence type="ECO:0000256" key="1">
    <source>
        <dbReference type="SAM" id="SignalP"/>
    </source>
</evidence>
<gene>
    <name evidence="2" type="ORF">SAMN04489724_1773</name>
</gene>
<feature type="chain" id="PRO_5011676978" evidence="1">
    <location>
        <begin position="20"/>
        <end position="221"/>
    </location>
</feature>
<dbReference type="AlphaFoldDB" id="A0A1I7A915"/>
<name>A0A1I7A915_9BACT</name>
<reference evidence="3" key="1">
    <citation type="submission" date="2016-10" db="EMBL/GenBank/DDBJ databases">
        <authorList>
            <person name="Varghese N."/>
            <person name="Submissions S."/>
        </authorList>
    </citation>
    <scope>NUCLEOTIDE SEQUENCE [LARGE SCALE GENOMIC DNA]</scope>
    <source>
        <strain evidence="3">DSM 23445</strain>
    </source>
</reference>
<dbReference type="RefSeq" id="WP_091692305.1">
    <property type="nucleotide sequence ID" value="NZ_FPBF01000002.1"/>
</dbReference>
<keyword evidence="1" id="KW-0732">Signal</keyword>
<accession>A0A1I7A915</accession>
<evidence type="ECO:0000313" key="3">
    <source>
        <dbReference type="Proteomes" id="UP000199673"/>
    </source>
</evidence>
<proteinExistence type="predicted"/>
<dbReference type="OrthoDB" id="1243758at2"/>
<evidence type="ECO:0000313" key="2">
    <source>
        <dbReference type="EMBL" id="SFT71445.1"/>
    </source>
</evidence>